<dbReference type="EMBL" id="BMAR01000001">
    <property type="protein sequence ID" value="GFR40916.1"/>
    <property type="molecule type" value="Genomic_DNA"/>
</dbReference>
<protein>
    <recommendedName>
        <fullName evidence="6">OPA3-like protein</fullName>
    </recommendedName>
</protein>
<reference evidence="4 5" key="1">
    <citation type="journal article" date="2021" name="Sci. Rep.">
        <title>Genome sequencing of the multicellular alga Astrephomene provides insights into convergent evolution of germ-soma differentiation.</title>
        <authorList>
            <person name="Yamashita S."/>
            <person name="Yamamoto K."/>
            <person name="Matsuzaki R."/>
            <person name="Suzuki S."/>
            <person name="Yamaguchi H."/>
            <person name="Hirooka S."/>
            <person name="Minakuchi Y."/>
            <person name="Miyagishima S."/>
            <person name="Kawachi M."/>
            <person name="Toyoda A."/>
            <person name="Nozaki H."/>
        </authorList>
    </citation>
    <scope>NUCLEOTIDE SEQUENCE [LARGE SCALE GENOMIC DNA]</scope>
    <source>
        <strain evidence="4 5">NIES-4017</strain>
    </source>
</reference>
<dbReference type="PANTHER" id="PTHR12499">
    <property type="entry name" value="OPTIC ATROPHY 3 PROTEIN OPA3"/>
    <property type="match status" value="1"/>
</dbReference>
<sequence>MAALVFKMGALLLKQMAKPLGSRFERWAMNHPVARRYVISTAQVVHRWEVYITRGAEGRSGKAFVGAMTEEKSVELASKIASEGFVFAVGILIVTFEYDRNRRKEIEKKKKEEQERQAILDQAGRERERLRKENEEQHELISQLLHRVDRLEELIREEQERRNKQRMWGGFFGPRGLS</sequence>
<comment type="caution">
    <text evidence="4">The sequence shown here is derived from an EMBL/GenBank/DDBJ whole genome shotgun (WGS) entry which is preliminary data.</text>
</comment>
<dbReference type="PANTHER" id="PTHR12499:SF0">
    <property type="entry name" value="OPTIC ATROPHY 3 PROTEIN"/>
    <property type="match status" value="1"/>
</dbReference>
<dbReference type="GO" id="GO:0005739">
    <property type="term" value="C:mitochondrion"/>
    <property type="evidence" value="ECO:0007669"/>
    <property type="project" value="TreeGrafter"/>
</dbReference>
<keyword evidence="2 3" id="KW-0175">Coiled coil</keyword>
<dbReference type="AlphaFoldDB" id="A0AAD3DFK9"/>
<dbReference type="Proteomes" id="UP001054857">
    <property type="component" value="Unassembled WGS sequence"/>
</dbReference>
<feature type="non-terminal residue" evidence="4">
    <location>
        <position position="178"/>
    </location>
</feature>
<proteinExistence type="inferred from homology"/>
<evidence type="ECO:0000313" key="5">
    <source>
        <dbReference type="Proteomes" id="UP001054857"/>
    </source>
</evidence>
<evidence type="ECO:0000256" key="2">
    <source>
        <dbReference type="ARBA" id="ARBA00023054"/>
    </source>
</evidence>
<dbReference type="GO" id="GO:0019216">
    <property type="term" value="P:regulation of lipid metabolic process"/>
    <property type="evidence" value="ECO:0007669"/>
    <property type="project" value="TreeGrafter"/>
</dbReference>
<name>A0AAD3DFK9_9CHLO</name>
<gene>
    <name evidence="4" type="ORF">Agub_g1572</name>
</gene>
<dbReference type="Pfam" id="PF07047">
    <property type="entry name" value="OPA3"/>
    <property type="match status" value="1"/>
</dbReference>
<feature type="coiled-coil region" evidence="3">
    <location>
        <begin position="102"/>
        <end position="161"/>
    </location>
</feature>
<dbReference type="InterPro" id="IPR010754">
    <property type="entry name" value="OPA3-like"/>
</dbReference>
<evidence type="ECO:0000256" key="1">
    <source>
        <dbReference type="ARBA" id="ARBA00007584"/>
    </source>
</evidence>
<comment type="similarity">
    <text evidence="1">Belongs to the OPA3 family.</text>
</comment>
<accession>A0AAD3DFK9</accession>
<keyword evidence="5" id="KW-1185">Reference proteome</keyword>
<evidence type="ECO:0008006" key="6">
    <source>
        <dbReference type="Google" id="ProtNLM"/>
    </source>
</evidence>
<evidence type="ECO:0000256" key="3">
    <source>
        <dbReference type="SAM" id="Coils"/>
    </source>
</evidence>
<evidence type="ECO:0000313" key="4">
    <source>
        <dbReference type="EMBL" id="GFR40916.1"/>
    </source>
</evidence>
<organism evidence="4 5">
    <name type="scientific">Astrephomene gubernaculifera</name>
    <dbReference type="NCBI Taxonomy" id="47775"/>
    <lineage>
        <taxon>Eukaryota</taxon>
        <taxon>Viridiplantae</taxon>
        <taxon>Chlorophyta</taxon>
        <taxon>core chlorophytes</taxon>
        <taxon>Chlorophyceae</taxon>
        <taxon>CS clade</taxon>
        <taxon>Chlamydomonadales</taxon>
        <taxon>Astrephomenaceae</taxon>
        <taxon>Astrephomene</taxon>
    </lineage>
</organism>